<dbReference type="GO" id="GO:0009289">
    <property type="term" value="C:pilus"/>
    <property type="evidence" value="ECO:0007669"/>
    <property type="project" value="InterPro"/>
</dbReference>
<evidence type="ECO:0000256" key="1">
    <source>
        <dbReference type="SAM" id="SignalP"/>
    </source>
</evidence>
<organism evidence="3 4">
    <name type="scientific">Morganella psychrotolerans</name>
    <dbReference type="NCBI Taxonomy" id="368603"/>
    <lineage>
        <taxon>Bacteria</taxon>
        <taxon>Pseudomonadati</taxon>
        <taxon>Pseudomonadota</taxon>
        <taxon>Gammaproteobacteria</taxon>
        <taxon>Enterobacterales</taxon>
        <taxon>Morganellaceae</taxon>
        <taxon>Morganella</taxon>
    </lineage>
</organism>
<dbReference type="InterPro" id="IPR000259">
    <property type="entry name" value="Adhesion_dom_fimbrial"/>
</dbReference>
<dbReference type="Pfam" id="PF00419">
    <property type="entry name" value="Fimbrial"/>
    <property type="match status" value="1"/>
</dbReference>
<keyword evidence="4" id="KW-1185">Reference proteome</keyword>
<dbReference type="PIRSF" id="PIRSF029766">
    <property type="entry name" value="UCP029766"/>
    <property type="match status" value="1"/>
</dbReference>
<keyword evidence="1" id="KW-0732">Signal</keyword>
<dbReference type="Proteomes" id="UP000092377">
    <property type="component" value="Unassembled WGS sequence"/>
</dbReference>
<feature type="signal peptide" evidence="1">
    <location>
        <begin position="1"/>
        <end position="25"/>
    </location>
</feature>
<dbReference type="GO" id="GO:0007155">
    <property type="term" value="P:cell adhesion"/>
    <property type="evidence" value="ECO:0007669"/>
    <property type="project" value="InterPro"/>
</dbReference>
<feature type="chain" id="PRO_5008609933" description="Fimbrial-type adhesion domain-containing protein" evidence="1">
    <location>
        <begin position="26"/>
        <end position="443"/>
    </location>
</feature>
<reference evidence="4" key="1">
    <citation type="submission" date="2016-06" db="EMBL/GenBank/DDBJ databases">
        <authorList>
            <person name="Butler K."/>
        </authorList>
    </citation>
    <scope>NUCLEOTIDE SEQUENCE [LARGE SCALE GENOMIC DNA]</scope>
    <source>
        <strain evidence="4">GCSL-Mp20</strain>
    </source>
</reference>
<protein>
    <recommendedName>
        <fullName evidence="2">Fimbrial-type adhesion domain-containing protein</fullName>
    </recommendedName>
</protein>
<evidence type="ECO:0000313" key="4">
    <source>
        <dbReference type="Proteomes" id="UP000092377"/>
    </source>
</evidence>
<sequence>MKRVIKPVFLSFIVLLSLYSVTAEARCVRKNTTATGADKSGLGTGLGNINMTSAYLQPVGTILASSVTSWSQSPLFPDPDTVLYECDLTDKNDIYELFATNGDDRHGGFHDIGKIDGYENHFATWFPYTAIKFTHMNSGKPFTRFWQQTPITTYGTANGKIQIRVRDISAMKVDLIKVSTIPPVGGASYFCGYNAMAPTTGNSTYTCNQPNAYIIFKGPTGFTYPKEGTDSAYNFPGFNYSWWMSIGMNGSPVSGYSHAATCAARNVTPLVELPRISAAQLNAGQTASNVFDITVECDNGVISGVNSNQTSIGLQTSQDVYQKARQLGLVNSAGGVEYLLSDGYGSIPSVATGVGIALSNTTTGQRMPFVGWGGCTESTPCNQATARTAGWFPVLTGSTPIGSSSAGYTSHLIQLTATLSRLPGQQAQPGNVDAKAYVLIKVQ</sequence>
<gene>
    <name evidence="3" type="ORF">AYY18_17045</name>
</gene>
<dbReference type="InterPro" id="IPR008966">
    <property type="entry name" value="Adhesion_dom_sf"/>
</dbReference>
<dbReference type="EMBL" id="LZEY01000008">
    <property type="protein sequence ID" value="OBU12226.1"/>
    <property type="molecule type" value="Genomic_DNA"/>
</dbReference>
<evidence type="ECO:0000313" key="3">
    <source>
        <dbReference type="EMBL" id="OBU12226.1"/>
    </source>
</evidence>
<comment type="caution">
    <text evidence="3">The sequence shown here is derived from an EMBL/GenBank/DDBJ whole genome shotgun (WGS) entry which is preliminary data.</text>
</comment>
<accession>A0A1B8HRG1</accession>
<dbReference type="AlphaFoldDB" id="A0A1B8HRG1"/>
<name>A0A1B8HRG1_9GAMM</name>
<evidence type="ECO:0000259" key="2">
    <source>
        <dbReference type="Pfam" id="PF00419"/>
    </source>
</evidence>
<dbReference type="OrthoDB" id="8875995at2"/>
<dbReference type="InterPro" id="IPR011228">
    <property type="entry name" value="UCP029766"/>
</dbReference>
<proteinExistence type="predicted"/>
<feature type="domain" description="Fimbrial-type adhesion" evidence="2">
    <location>
        <begin position="258"/>
        <end position="443"/>
    </location>
</feature>
<dbReference type="RefSeq" id="WP_067400542.1">
    <property type="nucleotide sequence ID" value="NZ_LZEY01000008.1"/>
</dbReference>
<dbReference type="SUPFAM" id="SSF49401">
    <property type="entry name" value="Bacterial adhesins"/>
    <property type="match status" value="1"/>
</dbReference>